<dbReference type="SMART" id="SM00129">
    <property type="entry name" value="KISc"/>
    <property type="match status" value="1"/>
</dbReference>
<dbReference type="Pfam" id="PF00225">
    <property type="entry name" value="Kinesin"/>
    <property type="match status" value="1"/>
</dbReference>
<dbReference type="PANTHER" id="PTHR47968">
    <property type="entry name" value="CENTROMERE PROTEIN E"/>
    <property type="match status" value="1"/>
</dbReference>
<sequence length="289" mass="31518">MYLFLKVAIRVRPMNAREKRNSERAVATVLDDNLLAFDRVFDERATQEQVFDQTARLLIDDVLGGTNATVFAYGATGSGKTHTMQGKDGSLGIVPQMLAALFQRISGSDPAIAVSMSYIEIYNETVRDLLSGARESDYLELREDPHRGTVIVGMEQVEAESVDVLLNHLRQGNRHRITESTAANSVSSRSHAVVQLVLSKKSAKGKKQHMLSKLSLIDLAGSERAAATQNVGLRMLEGSMINRSLLALGNCINALSSRAAPAYVNYRDSKLTRILKDSLGGGLQAAERS</sequence>
<proteinExistence type="inferred from homology"/>
<dbReference type="InterPro" id="IPR036961">
    <property type="entry name" value="Kinesin_motor_dom_sf"/>
</dbReference>
<keyword evidence="1 7" id="KW-0493">Microtubule</keyword>
<evidence type="ECO:0000256" key="4">
    <source>
        <dbReference type="ARBA" id="ARBA00023054"/>
    </source>
</evidence>
<dbReference type="GO" id="GO:0003777">
    <property type="term" value="F:microtubule motor activity"/>
    <property type="evidence" value="ECO:0007669"/>
    <property type="project" value="InterPro"/>
</dbReference>
<feature type="binding site" evidence="6">
    <location>
        <begin position="74"/>
        <end position="81"/>
    </location>
    <ligand>
        <name>ATP</name>
        <dbReference type="ChEBI" id="CHEBI:30616"/>
    </ligand>
</feature>
<evidence type="ECO:0000256" key="1">
    <source>
        <dbReference type="ARBA" id="ARBA00022701"/>
    </source>
</evidence>
<dbReference type="OrthoDB" id="3176171at2759"/>
<protein>
    <recommendedName>
        <fullName evidence="7">Kinesin-like protein</fullName>
    </recommendedName>
</protein>
<dbReference type="PROSITE" id="PS00411">
    <property type="entry name" value="KINESIN_MOTOR_1"/>
    <property type="match status" value="1"/>
</dbReference>
<keyword evidence="9" id="KW-0378">Hydrolase</keyword>
<reference evidence="9 10" key="1">
    <citation type="submission" date="2016-07" db="EMBL/GenBank/DDBJ databases">
        <title>Pervasive Adenine N6-methylation of Active Genes in Fungi.</title>
        <authorList>
            <consortium name="DOE Joint Genome Institute"/>
            <person name="Mondo S.J."/>
            <person name="Dannebaum R.O."/>
            <person name="Kuo R.C."/>
            <person name="Labutti K."/>
            <person name="Haridas S."/>
            <person name="Kuo A."/>
            <person name="Salamov A."/>
            <person name="Ahrendt S.R."/>
            <person name="Lipzen A."/>
            <person name="Sullivan W."/>
            <person name="Andreopoulos W.B."/>
            <person name="Clum A."/>
            <person name="Lindquist E."/>
            <person name="Daum C."/>
            <person name="Ramamoorthy G.K."/>
            <person name="Gryganskyi A."/>
            <person name="Culley D."/>
            <person name="Magnuson J.K."/>
            <person name="James T.Y."/>
            <person name="O'Malley M.A."/>
            <person name="Stajich J.E."/>
            <person name="Spatafora J.W."/>
            <person name="Visel A."/>
            <person name="Grigoriev I.V."/>
        </authorList>
    </citation>
    <scope>NUCLEOTIDE SEQUENCE [LARGE SCALE GENOMIC DNA]</scope>
    <source>
        <strain evidence="9 10">PL171</strain>
    </source>
</reference>
<dbReference type="STRING" id="765915.A0A1Y2I1Q2"/>
<evidence type="ECO:0000256" key="5">
    <source>
        <dbReference type="ARBA" id="ARBA00023175"/>
    </source>
</evidence>
<dbReference type="GO" id="GO:0008017">
    <property type="term" value="F:microtubule binding"/>
    <property type="evidence" value="ECO:0007669"/>
    <property type="project" value="InterPro"/>
</dbReference>
<dbReference type="InterPro" id="IPR001752">
    <property type="entry name" value="Kinesin_motor_dom"/>
</dbReference>
<evidence type="ECO:0000259" key="8">
    <source>
        <dbReference type="PROSITE" id="PS50067"/>
    </source>
</evidence>
<dbReference type="PRINTS" id="PR00380">
    <property type="entry name" value="KINESINHEAVY"/>
</dbReference>
<dbReference type="GO" id="GO:0005524">
    <property type="term" value="F:ATP binding"/>
    <property type="evidence" value="ECO:0007669"/>
    <property type="project" value="UniProtKB-UniRule"/>
</dbReference>
<dbReference type="InterPro" id="IPR019821">
    <property type="entry name" value="Kinesin_motor_CS"/>
</dbReference>
<dbReference type="InterPro" id="IPR027417">
    <property type="entry name" value="P-loop_NTPase"/>
</dbReference>
<dbReference type="GO" id="GO:0016787">
    <property type="term" value="F:hydrolase activity"/>
    <property type="evidence" value="ECO:0007669"/>
    <property type="project" value="UniProtKB-KW"/>
</dbReference>
<dbReference type="InterPro" id="IPR027640">
    <property type="entry name" value="Kinesin-like_fam"/>
</dbReference>
<keyword evidence="4" id="KW-0175">Coiled coil</keyword>
<feature type="domain" description="Kinesin motor" evidence="8">
    <location>
        <begin position="4"/>
        <end position="289"/>
    </location>
</feature>
<keyword evidence="3 6" id="KW-0067">ATP-binding</keyword>
<dbReference type="Proteomes" id="UP000193411">
    <property type="component" value="Unassembled WGS sequence"/>
</dbReference>
<dbReference type="SUPFAM" id="SSF52540">
    <property type="entry name" value="P-loop containing nucleoside triphosphate hydrolases"/>
    <property type="match status" value="1"/>
</dbReference>
<dbReference type="PANTHER" id="PTHR47968:SF13">
    <property type="entry name" value="KINESIN-LIKE PROTEIN KIF19 ISOFORM X1"/>
    <property type="match status" value="1"/>
</dbReference>
<dbReference type="AlphaFoldDB" id="A0A1Y2I1Q2"/>
<keyword evidence="10" id="KW-1185">Reference proteome</keyword>
<dbReference type="PROSITE" id="PS50067">
    <property type="entry name" value="KINESIN_MOTOR_2"/>
    <property type="match status" value="1"/>
</dbReference>
<evidence type="ECO:0000256" key="3">
    <source>
        <dbReference type="ARBA" id="ARBA00022840"/>
    </source>
</evidence>
<gene>
    <name evidence="9" type="ORF">BCR44DRAFT_1479062</name>
</gene>
<name>A0A1Y2I1Q2_9FUNG</name>
<keyword evidence="2 6" id="KW-0547">Nucleotide-binding</keyword>
<comment type="similarity">
    <text evidence="6 7">Belongs to the TRAFAC class myosin-kinesin ATPase superfamily. Kinesin family.</text>
</comment>
<evidence type="ECO:0000256" key="2">
    <source>
        <dbReference type="ARBA" id="ARBA00022741"/>
    </source>
</evidence>
<organism evidence="9 10">
    <name type="scientific">Catenaria anguillulae PL171</name>
    <dbReference type="NCBI Taxonomy" id="765915"/>
    <lineage>
        <taxon>Eukaryota</taxon>
        <taxon>Fungi</taxon>
        <taxon>Fungi incertae sedis</taxon>
        <taxon>Blastocladiomycota</taxon>
        <taxon>Blastocladiomycetes</taxon>
        <taxon>Blastocladiales</taxon>
        <taxon>Catenariaceae</taxon>
        <taxon>Catenaria</taxon>
    </lineage>
</organism>
<evidence type="ECO:0000256" key="6">
    <source>
        <dbReference type="PROSITE-ProRule" id="PRU00283"/>
    </source>
</evidence>
<evidence type="ECO:0000313" key="10">
    <source>
        <dbReference type="Proteomes" id="UP000193411"/>
    </source>
</evidence>
<dbReference type="EMBL" id="MCFL01000004">
    <property type="protein sequence ID" value="ORZ39881.1"/>
    <property type="molecule type" value="Genomic_DNA"/>
</dbReference>
<dbReference type="GO" id="GO:0007018">
    <property type="term" value="P:microtubule-based movement"/>
    <property type="evidence" value="ECO:0007669"/>
    <property type="project" value="InterPro"/>
</dbReference>
<evidence type="ECO:0000256" key="7">
    <source>
        <dbReference type="RuleBase" id="RU000394"/>
    </source>
</evidence>
<evidence type="ECO:0000313" key="9">
    <source>
        <dbReference type="EMBL" id="ORZ39881.1"/>
    </source>
</evidence>
<keyword evidence="5 6" id="KW-0505">Motor protein</keyword>
<comment type="caution">
    <text evidence="9">The sequence shown here is derived from an EMBL/GenBank/DDBJ whole genome shotgun (WGS) entry which is preliminary data.</text>
</comment>
<dbReference type="GO" id="GO:0005874">
    <property type="term" value="C:microtubule"/>
    <property type="evidence" value="ECO:0007669"/>
    <property type="project" value="UniProtKB-KW"/>
</dbReference>
<accession>A0A1Y2I1Q2</accession>
<dbReference type="Gene3D" id="3.40.850.10">
    <property type="entry name" value="Kinesin motor domain"/>
    <property type="match status" value="1"/>
</dbReference>